<dbReference type="EC" id="3.1.3.16" evidence="1"/>
<comment type="similarity">
    <text evidence="1">Belongs to the PP2C family.</text>
</comment>
<organism evidence="2 3">
    <name type="scientific">Durusdinium trenchii</name>
    <dbReference type="NCBI Taxonomy" id="1381693"/>
    <lineage>
        <taxon>Eukaryota</taxon>
        <taxon>Sar</taxon>
        <taxon>Alveolata</taxon>
        <taxon>Dinophyceae</taxon>
        <taxon>Suessiales</taxon>
        <taxon>Symbiodiniaceae</taxon>
        <taxon>Durusdinium</taxon>
    </lineage>
</organism>
<keyword evidence="1" id="KW-0378">Hydrolase</keyword>
<dbReference type="Proteomes" id="UP001642484">
    <property type="component" value="Unassembled WGS sequence"/>
</dbReference>
<dbReference type="PANTHER" id="PTHR12320">
    <property type="entry name" value="PROTEIN PHOSPHATASE 2C"/>
    <property type="match status" value="1"/>
</dbReference>
<dbReference type="EMBL" id="CAXAMN010001780">
    <property type="protein sequence ID" value="CAK8996165.1"/>
    <property type="molecule type" value="Genomic_DNA"/>
</dbReference>
<gene>
    <name evidence="2" type="ORF">CCMP2556_LOCUS4341</name>
</gene>
<keyword evidence="1" id="KW-0464">Manganese</keyword>
<evidence type="ECO:0000256" key="1">
    <source>
        <dbReference type="RuleBase" id="RU366020"/>
    </source>
</evidence>
<proteinExistence type="inferred from homology"/>
<dbReference type="PANTHER" id="PTHR12320:SF1">
    <property type="entry name" value="PROTEIN PHOSPHATASE PTC7 HOMOLOG"/>
    <property type="match status" value="1"/>
</dbReference>
<comment type="caution">
    <text evidence="2">The sequence shown here is derived from an EMBL/GenBank/DDBJ whole genome shotgun (WGS) entry which is preliminary data.</text>
</comment>
<evidence type="ECO:0000313" key="2">
    <source>
        <dbReference type="EMBL" id="CAK8996165.1"/>
    </source>
</evidence>
<comment type="catalytic activity">
    <reaction evidence="1">
        <text>O-phospho-L-threonyl-[protein] + H2O = L-threonyl-[protein] + phosphate</text>
        <dbReference type="Rhea" id="RHEA:47004"/>
        <dbReference type="Rhea" id="RHEA-COMP:11060"/>
        <dbReference type="Rhea" id="RHEA-COMP:11605"/>
        <dbReference type="ChEBI" id="CHEBI:15377"/>
        <dbReference type="ChEBI" id="CHEBI:30013"/>
        <dbReference type="ChEBI" id="CHEBI:43474"/>
        <dbReference type="ChEBI" id="CHEBI:61977"/>
        <dbReference type="EC" id="3.1.3.16"/>
    </reaction>
</comment>
<keyword evidence="3" id="KW-1185">Reference proteome</keyword>
<keyword evidence="1" id="KW-0904">Protein phosphatase</keyword>
<evidence type="ECO:0000313" key="3">
    <source>
        <dbReference type="Proteomes" id="UP001642484"/>
    </source>
</evidence>
<dbReference type="Gene3D" id="3.60.40.10">
    <property type="entry name" value="PPM-type phosphatase domain"/>
    <property type="match status" value="1"/>
</dbReference>
<dbReference type="SUPFAM" id="SSF81606">
    <property type="entry name" value="PP2C-like"/>
    <property type="match status" value="1"/>
</dbReference>
<accession>A0ABP0I0P2</accession>
<comment type="cofactor">
    <cofactor evidence="1">
        <name>Mg(2+)</name>
        <dbReference type="ChEBI" id="CHEBI:18420"/>
    </cofactor>
</comment>
<name>A0ABP0I0P2_9DINO</name>
<sequence length="188" mass="20531">MLLRPALRTPPQSDSPLLFPRVVFRSCDQTHYFNCPYQLGSGNAPVEAPDFIRVRVRIGDLVVAATDGVFDNLFDHQVQAIVAQQLGKAWSQGAPVTPHLNGLATSIAKQAQRIGQQEDHKDIITPFALAAHSEGLSFRGGKLDDTTVVVGLVSWRGRERGRGEGGMTKLLCFPWPPEPKTACPDSFT</sequence>
<dbReference type="InterPro" id="IPR039123">
    <property type="entry name" value="PPTC7"/>
</dbReference>
<dbReference type="InterPro" id="IPR036457">
    <property type="entry name" value="PPM-type-like_dom_sf"/>
</dbReference>
<comment type="catalytic activity">
    <reaction evidence="1">
        <text>O-phospho-L-seryl-[protein] + H2O = L-seryl-[protein] + phosphate</text>
        <dbReference type="Rhea" id="RHEA:20629"/>
        <dbReference type="Rhea" id="RHEA-COMP:9863"/>
        <dbReference type="Rhea" id="RHEA-COMP:11604"/>
        <dbReference type="ChEBI" id="CHEBI:15377"/>
        <dbReference type="ChEBI" id="CHEBI:29999"/>
        <dbReference type="ChEBI" id="CHEBI:43474"/>
        <dbReference type="ChEBI" id="CHEBI:83421"/>
        <dbReference type="EC" id="3.1.3.16"/>
    </reaction>
</comment>
<keyword evidence="1" id="KW-0460">Magnesium</keyword>
<protein>
    <recommendedName>
        <fullName evidence="1">Protein phosphatase</fullName>
        <ecNumber evidence="1">3.1.3.16</ecNumber>
    </recommendedName>
</protein>
<comment type="cofactor">
    <cofactor evidence="1">
        <name>Mn(2+)</name>
        <dbReference type="ChEBI" id="CHEBI:29035"/>
    </cofactor>
</comment>
<keyword evidence="1" id="KW-0479">Metal-binding</keyword>
<reference evidence="2 3" key="1">
    <citation type="submission" date="2024-02" db="EMBL/GenBank/DDBJ databases">
        <authorList>
            <person name="Chen Y."/>
            <person name="Shah S."/>
            <person name="Dougan E. K."/>
            <person name="Thang M."/>
            <person name="Chan C."/>
        </authorList>
    </citation>
    <scope>NUCLEOTIDE SEQUENCE [LARGE SCALE GENOMIC DNA]</scope>
</reference>